<name>A0A1U7N7C1_9CYAN</name>
<keyword evidence="6" id="KW-1185">Reference proteome</keyword>
<evidence type="ECO:0000256" key="2">
    <source>
        <dbReference type="ARBA" id="ARBA00023316"/>
    </source>
</evidence>
<dbReference type="SUPFAM" id="SSF53187">
    <property type="entry name" value="Zn-dependent exopeptidases"/>
    <property type="match status" value="1"/>
</dbReference>
<dbReference type="RefSeq" id="WP_075903320.1">
    <property type="nucleotide sequence ID" value="NZ_MKZS01000001.1"/>
</dbReference>
<evidence type="ECO:0000259" key="3">
    <source>
        <dbReference type="SMART" id="SM00287"/>
    </source>
</evidence>
<dbReference type="GO" id="GO:0071555">
    <property type="term" value="P:cell wall organization"/>
    <property type="evidence" value="ECO:0007669"/>
    <property type="project" value="UniProtKB-KW"/>
</dbReference>
<dbReference type="CDD" id="cd02696">
    <property type="entry name" value="MurNAc-LAA"/>
    <property type="match status" value="1"/>
</dbReference>
<accession>A0A1U7N7C1</accession>
<dbReference type="GO" id="GO:0008745">
    <property type="term" value="F:N-acetylmuramoyl-L-alanine amidase activity"/>
    <property type="evidence" value="ECO:0007669"/>
    <property type="project" value="InterPro"/>
</dbReference>
<comment type="caution">
    <text evidence="5">The sequence shown here is derived from an EMBL/GenBank/DDBJ whole genome shotgun (WGS) entry which is preliminary data.</text>
</comment>
<dbReference type="SMART" id="SM00287">
    <property type="entry name" value="SH3b"/>
    <property type="match status" value="1"/>
</dbReference>
<dbReference type="InterPro" id="IPR003646">
    <property type="entry name" value="SH3-like_bac-type"/>
</dbReference>
<dbReference type="AlphaFoldDB" id="A0A1U7N7C1"/>
<dbReference type="InterPro" id="IPR050695">
    <property type="entry name" value="N-acetylmuramoyl_amidase_3"/>
</dbReference>
<dbReference type="Gene3D" id="2.30.30.40">
    <property type="entry name" value="SH3 Domains"/>
    <property type="match status" value="1"/>
</dbReference>
<keyword evidence="2" id="KW-0961">Cell wall biogenesis/degradation</keyword>
<dbReference type="GO" id="GO:0030288">
    <property type="term" value="C:outer membrane-bounded periplasmic space"/>
    <property type="evidence" value="ECO:0007669"/>
    <property type="project" value="TreeGrafter"/>
</dbReference>
<reference evidence="5 6" key="1">
    <citation type="submission" date="2016-10" db="EMBL/GenBank/DDBJ databases">
        <title>Comparative genomics uncovers the prolific and rare metabolic potential of the cyanobacterial genus Moorea.</title>
        <authorList>
            <person name="Leao T."/>
            <person name="Castelao G."/>
            <person name="Korobeynikov A."/>
            <person name="Monroe E.A."/>
            <person name="Podell S."/>
            <person name="Glukhov E."/>
            <person name="Allen E."/>
            <person name="Gerwick W.H."/>
            <person name="Gerwick L."/>
        </authorList>
    </citation>
    <scope>NUCLEOTIDE SEQUENCE [LARGE SCALE GENOMIC DNA]</scope>
    <source>
        <strain evidence="5 6">PNG5-198</strain>
    </source>
</reference>
<protein>
    <submittedName>
        <fullName evidence="5">N-acetylmuramoyl-L-alanine amidase</fullName>
    </submittedName>
</protein>
<proteinExistence type="predicted"/>
<dbReference type="InterPro" id="IPR002508">
    <property type="entry name" value="MurNAc-LAA_cat"/>
</dbReference>
<evidence type="ECO:0000259" key="4">
    <source>
        <dbReference type="SMART" id="SM00646"/>
    </source>
</evidence>
<gene>
    <name evidence="5" type="ORF">BJP37_25260</name>
</gene>
<keyword evidence="1" id="KW-0378">Hydrolase</keyword>
<feature type="domain" description="SH3b" evidence="3">
    <location>
        <begin position="226"/>
        <end position="284"/>
    </location>
</feature>
<dbReference type="PANTHER" id="PTHR30404:SF0">
    <property type="entry name" value="N-ACETYLMURAMOYL-L-ALANINE AMIDASE AMIC"/>
    <property type="match status" value="1"/>
</dbReference>
<dbReference type="EMBL" id="MKZS01000001">
    <property type="protein sequence ID" value="OLT61842.1"/>
    <property type="molecule type" value="Genomic_DNA"/>
</dbReference>
<evidence type="ECO:0000313" key="6">
    <source>
        <dbReference type="Proteomes" id="UP000186657"/>
    </source>
</evidence>
<dbReference type="Gene3D" id="3.40.630.40">
    <property type="entry name" value="Zn-dependent exopeptidases"/>
    <property type="match status" value="1"/>
</dbReference>
<dbReference type="GO" id="GO:0009253">
    <property type="term" value="P:peptidoglycan catabolic process"/>
    <property type="evidence" value="ECO:0007669"/>
    <property type="project" value="InterPro"/>
</dbReference>
<dbReference type="Proteomes" id="UP000186657">
    <property type="component" value="Unassembled WGS sequence"/>
</dbReference>
<feature type="domain" description="MurNAc-LAA" evidence="4">
    <location>
        <begin position="472"/>
        <end position="584"/>
    </location>
</feature>
<sequence>MQKILSWAILASVITLPVLPVSAEQPLFLAYPPREHKTTAEKIFLIGTAAPTSEVLVNGRPIPRSQSGNFAPSFPLQLGENRFTLRYLNQKIQVNVTRLSTEPQLPQGLGFSKDSLTPAADIARLPGEQICFGAIASPRARVSVTLGNQRISLLPQSQDVQLPSNFAVLTGQNQPTPRAAINNYQGCAEISQAGNFGNPVFQLNLNGERVSQRGTGTVEILSPNRLEVIEVIEEAGVARTGPSTNYSRLTPLPKGTRAAVTGKQGDWLRLDYGAWIRQKETKVISGATPPKSIIRSITSRQVPGATEILFPLEIPVPVSVQQSDKTFTLTLHNLTAQTDTIFLNDDPVIKRLDWYQVTPDRVQYNFRLKSEQQWGYDLRYEGTTLILSLRHPPNLSSRSRLGVSTQQLAGIKILLDPGHGGAETGASGPNGYPEKDVNLVVSKLLQKELVQRGATVYMTRETDKDVSLRDRMDMIHELEPTIALSIHYNALPDYGDAINTAGIGMFWYHTQAHDLSVFLHNYLVQKLRRPSYGVFWNNLALTRPHKAPSVLLELGFMINPVEFEWISNPQEQRQLANAIADGITEWLATVE</sequence>
<organism evidence="5 6">
    <name type="scientific">Moorena bouillonii PNG</name>
    <dbReference type="NCBI Taxonomy" id="568701"/>
    <lineage>
        <taxon>Bacteria</taxon>
        <taxon>Bacillati</taxon>
        <taxon>Cyanobacteriota</taxon>
        <taxon>Cyanophyceae</taxon>
        <taxon>Coleofasciculales</taxon>
        <taxon>Coleofasciculaceae</taxon>
        <taxon>Moorena</taxon>
    </lineage>
</organism>
<evidence type="ECO:0000256" key="1">
    <source>
        <dbReference type="ARBA" id="ARBA00022801"/>
    </source>
</evidence>
<evidence type="ECO:0000313" key="5">
    <source>
        <dbReference type="EMBL" id="OLT61842.1"/>
    </source>
</evidence>
<dbReference type="Pfam" id="PF01520">
    <property type="entry name" value="Amidase_3"/>
    <property type="match status" value="1"/>
</dbReference>
<dbReference type="PANTHER" id="PTHR30404">
    <property type="entry name" value="N-ACETYLMURAMOYL-L-ALANINE AMIDASE"/>
    <property type="match status" value="1"/>
</dbReference>
<dbReference type="SMART" id="SM00646">
    <property type="entry name" value="Ami_3"/>
    <property type="match status" value="1"/>
</dbReference>